<proteinExistence type="predicted"/>
<keyword evidence="3" id="KW-1185">Reference proteome</keyword>
<name>A0A239SMG5_9BURK</name>
<feature type="signal peptide" evidence="1">
    <location>
        <begin position="1"/>
        <end position="23"/>
    </location>
</feature>
<protein>
    <submittedName>
        <fullName evidence="2">Uncharacterized protein</fullName>
    </submittedName>
</protein>
<feature type="chain" id="PRO_5012467157" evidence="1">
    <location>
        <begin position="24"/>
        <end position="508"/>
    </location>
</feature>
<dbReference type="InterPro" id="IPR024079">
    <property type="entry name" value="MetalloPept_cat_dom_sf"/>
</dbReference>
<evidence type="ECO:0000256" key="1">
    <source>
        <dbReference type="SAM" id="SignalP"/>
    </source>
</evidence>
<accession>A0A239SMG5</accession>
<reference evidence="2 3" key="1">
    <citation type="submission" date="2017-06" db="EMBL/GenBank/DDBJ databases">
        <authorList>
            <consortium name="Pathogen Informatics"/>
        </authorList>
    </citation>
    <scope>NUCLEOTIDE SEQUENCE [LARGE SCALE GENOMIC DNA]</scope>
    <source>
        <strain evidence="2 3">NCTC13161</strain>
    </source>
</reference>
<sequence length="508" mass="54294">MRTIRMTCVAFAALCTITSAAQAYTTIDIADRYGTPFIQARLFSQGEGPYATDTSNQDQYSTGTLSPLQTDQIRSALNYWAEVIKVKPGRSPAIINVGMGTEKGAHAYSPYAFDASDTTATGGQNPTLVQAALQNNPLVRDSYHNANGEITLGQMAFSAAAPAASQIPLNSNADLPAVMLHEVAHALGVGTNIVETELPSGKHTNQFATILDSWSAHLYDDNGRQAKAGQMILTPEDAGTVADPNAFDARNDTAYFAGDHVREVLGNSMKGIPVKVMFDTDTYDSPIFSHIELKNSLMSHQTYRNYTAFMEAELAALQDIGYDIDRRNFFGRSIYDDNLTLTNDNPFFGRNADGTAYVPNTYNTATLGLGLHIYGSGNTVAQRADLLTIGAGGAGIRVDGVGNNVTVLPGTRIYADGSNGRGVMFTYGKNHSFVQRGDVQALGANGMAASFDFGHNALGDASDYRGSYISTKVDPVTKLTLPLPDELDGPLVTRADITGRLAGTYASL</sequence>
<dbReference type="Proteomes" id="UP000215126">
    <property type="component" value="Chromosome 1"/>
</dbReference>
<dbReference type="GO" id="GO:0008237">
    <property type="term" value="F:metallopeptidase activity"/>
    <property type="evidence" value="ECO:0007669"/>
    <property type="project" value="InterPro"/>
</dbReference>
<dbReference type="AlphaFoldDB" id="A0A239SMG5"/>
<keyword evidence="1" id="KW-0732">Signal</keyword>
<evidence type="ECO:0000313" key="2">
    <source>
        <dbReference type="EMBL" id="SNU86625.1"/>
    </source>
</evidence>
<organism evidence="2 3">
    <name type="scientific">Pandoraea sputorum</name>
    <dbReference type="NCBI Taxonomy" id="93222"/>
    <lineage>
        <taxon>Bacteria</taxon>
        <taxon>Pseudomonadati</taxon>
        <taxon>Pseudomonadota</taxon>
        <taxon>Betaproteobacteria</taxon>
        <taxon>Burkholderiales</taxon>
        <taxon>Burkholderiaceae</taxon>
        <taxon>Pandoraea</taxon>
    </lineage>
</organism>
<dbReference type="Gene3D" id="3.40.390.10">
    <property type="entry name" value="Collagenase (Catalytic Domain)"/>
    <property type="match status" value="1"/>
</dbReference>
<gene>
    <name evidence="2" type="ORF">SAMEA4530655_03399</name>
</gene>
<dbReference type="EMBL" id="LT906435">
    <property type="protein sequence ID" value="SNU86625.1"/>
    <property type="molecule type" value="Genomic_DNA"/>
</dbReference>
<evidence type="ECO:0000313" key="3">
    <source>
        <dbReference type="Proteomes" id="UP000215126"/>
    </source>
</evidence>
<dbReference type="SUPFAM" id="SSF55486">
    <property type="entry name" value="Metalloproteases ('zincins'), catalytic domain"/>
    <property type="match status" value="1"/>
</dbReference>